<dbReference type="InterPro" id="IPR028081">
    <property type="entry name" value="Leu-bd"/>
</dbReference>
<dbReference type="RefSeq" id="WP_201023558.1">
    <property type="nucleotide sequence ID" value="NZ_CP013652.1"/>
</dbReference>
<reference evidence="7 8" key="2">
    <citation type="journal article" date="2016" name="Genome Announc.">
        <title>Complete Genome Sequences of Two Interactive Moderate Thermophiles, Paenibacillus napthalenovorans 32O-Y and Paenibacillus sp. 32O-W.</title>
        <authorList>
            <person name="Butler R.R.III."/>
            <person name="Wang J."/>
            <person name="Stark B.C."/>
            <person name="Pombert J.F."/>
        </authorList>
    </citation>
    <scope>NUCLEOTIDE SEQUENCE [LARGE SCALE GENOMIC DNA]</scope>
    <source>
        <strain evidence="7 8">32O-Y</strain>
    </source>
</reference>
<gene>
    <name evidence="7" type="ORF">IJ22_27150</name>
</gene>
<dbReference type="PANTHER" id="PTHR30483:SF6">
    <property type="entry name" value="PERIPLASMIC BINDING PROTEIN OF ABC TRANSPORTER FOR NATURAL AMINO ACIDS"/>
    <property type="match status" value="1"/>
</dbReference>
<evidence type="ECO:0000313" key="7">
    <source>
        <dbReference type="EMBL" id="ALS23088.1"/>
    </source>
</evidence>
<evidence type="ECO:0000256" key="3">
    <source>
        <dbReference type="ARBA" id="ARBA00022729"/>
    </source>
</evidence>
<evidence type="ECO:0000256" key="4">
    <source>
        <dbReference type="ARBA" id="ARBA00022970"/>
    </source>
</evidence>
<protein>
    <submittedName>
        <fullName evidence="7">Periplasmic binding protein</fullName>
    </submittedName>
</protein>
<sequence precursor="true">MKKSMNTWRTWLSLLLAFAMLVAAACANSTAVEPQKSTSDGIISGGASGDTIKIGMTSALTGPYNEYGEGNKRGVELAIEKWNREGGIHGKKIELIALDDQLVPDKAANNMQQLLDDKSIVAIIGPAGSGPALATVPLTEVYGIIQINPVAQTTDVTYPNGVNNPPRKTVFSFALQNDVETEVLATFAGEQWKKIGLIHESTAYGKSGMELVENILKEKYNIVPVGREQYNQKAPDMTAQLAKLKKEGAEVIVCVGLGADLANIRKGMSRLDMNVPLVATNGALSNPYKEGAGDLVVGTIGTMIKAFGENPLSAPAKEFADAYMKKYGKDRYWGDGDTPQLFMSLNVTNAYDGAIVLFEAMKKADSTKTPDIIAALESMKDYQGVNAIYTFSDKKHHAIGTDGLGLFQYVKNGDDIQMVPYQQ</sequence>
<organism evidence="7 8">
    <name type="scientific">Paenibacillus naphthalenovorans</name>
    <dbReference type="NCBI Taxonomy" id="162209"/>
    <lineage>
        <taxon>Bacteria</taxon>
        <taxon>Bacillati</taxon>
        <taxon>Bacillota</taxon>
        <taxon>Bacilli</taxon>
        <taxon>Bacillales</taxon>
        <taxon>Paenibacillaceae</taxon>
        <taxon>Paenibacillus</taxon>
    </lineage>
</organism>
<evidence type="ECO:0000256" key="1">
    <source>
        <dbReference type="ARBA" id="ARBA00010062"/>
    </source>
</evidence>
<evidence type="ECO:0000313" key="8">
    <source>
        <dbReference type="Proteomes" id="UP000061660"/>
    </source>
</evidence>
<keyword evidence="3 5" id="KW-0732">Signal</keyword>
<evidence type="ECO:0000256" key="2">
    <source>
        <dbReference type="ARBA" id="ARBA00022448"/>
    </source>
</evidence>
<dbReference type="KEGG" id="pnp:IJ22_27150"/>
<accession>A0A0U2M5J1</accession>
<dbReference type="InterPro" id="IPR028082">
    <property type="entry name" value="Peripla_BP_I"/>
</dbReference>
<name>A0A0U2M5J1_9BACL</name>
<keyword evidence="2" id="KW-0813">Transport</keyword>
<dbReference type="PROSITE" id="PS51257">
    <property type="entry name" value="PROKAR_LIPOPROTEIN"/>
    <property type="match status" value="1"/>
</dbReference>
<dbReference type="EMBL" id="CP013652">
    <property type="protein sequence ID" value="ALS23088.1"/>
    <property type="molecule type" value="Genomic_DNA"/>
</dbReference>
<feature type="chain" id="PRO_5039427826" evidence="5">
    <location>
        <begin position="28"/>
        <end position="423"/>
    </location>
</feature>
<reference evidence="8" key="1">
    <citation type="submission" date="2015-12" db="EMBL/GenBank/DDBJ databases">
        <title>Complete genome sequences of two moderately thermophilic Paenibacillus species.</title>
        <authorList>
            <person name="Butler R.III."/>
            <person name="Wang J."/>
            <person name="Stark B.C."/>
            <person name="Pombert J.-F."/>
        </authorList>
    </citation>
    <scope>NUCLEOTIDE SEQUENCE [LARGE SCALE GENOMIC DNA]</scope>
    <source>
        <strain evidence="8">32O-Y</strain>
    </source>
</reference>
<dbReference type="STRING" id="162209.IJ22_27150"/>
<feature type="domain" description="Leucine-binding protein" evidence="6">
    <location>
        <begin position="51"/>
        <end position="401"/>
    </location>
</feature>
<comment type="similarity">
    <text evidence="1">Belongs to the leucine-binding protein family.</text>
</comment>
<dbReference type="CDD" id="cd06335">
    <property type="entry name" value="PBP1_ABC_ligand_binding-like"/>
    <property type="match status" value="1"/>
</dbReference>
<dbReference type="Proteomes" id="UP000061660">
    <property type="component" value="Chromosome"/>
</dbReference>
<dbReference type="InterPro" id="IPR000709">
    <property type="entry name" value="Leu_Ile_Val-bd"/>
</dbReference>
<dbReference type="Pfam" id="PF13458">
    <property type="entry name" value="Peripla_BP_6"/>
    <property type="match status" value="1"/>
</dbReference>
<proteinExistence type="inferred from homology"/>
<dbReference type="AlphaFoldDB" id="A0A0U2M5J1"/>
<keyword evidence="8" id="KW-1185">Reference proteome</keyword>
<dbReference type="GO" id="GO:0006865">
    <property type="term" value="P:amino acid transport"/>
    <property type="evidence" value="ECO:0007669"/>
    <property type="project" value="UniProtKB-KW"/>
</dbReference>
<dbReference type="PATRIC" id="fig|162209.4.peg.2889"/>
<evidence type="ECO:0000259" key="6">
    <source>
        <dbReference type="Pfam" id="PF13458"/>
    </source>
</evidence>
<dbReference type="SUPFAM" id="SSF53822">
    <property type="entry name" value="Periplasmic binding protein-like I"/>
    <property type="match status" value="1"/>
</dbReference>
<dbReference type="PRINTS" id="PR00337">
    <property type="entry name" value="LEUILEVALBP"/>
</dbReference>
<dbReference type="Gene3D" id="3.40.50.2300">
    <property type="match status" value="2"/>
</dbReference>
<feature type="signal peptide" evidence="5">
    <location>
        <begin position="1"/>
        <end position="27"/>
    </location>
</feature>
<dbReference type="InterPro" id="IPR051010">
    <property type="entry name" value="BCAA_transport"/>
</dbReference>
<dbReference type="PANTHER" id="PTHR30483">
    <property type="entry name" value="LEUCINE-SPECIFIC-BINDING PROTEIN"/>
    <property type="match status" value="1"/>
</dbReference>
<evidence type="ECO:0000256" key="5">
    <source>
        <dbReference type="SAM" id="SignalP"/>
    </source>
</evidence>
<keyword evidence="4" id="KW-0029">Amino-acid transport</keyword>